<evidence type="ECO:0000313" key="8">
    <source>
        <dbReference type="Proteomes" id="UP000366872"/>
    </source>
</evidence>
<dbReference type="PANTHER" id="PTHR10963">
    <property type="entry name" value="GLYCOSYL HYDROLASE-RELATED"/>
    <property type="match status" value="1"/>
</dbReference>
<dbReference type="PROSITE" id="PS51762">
    <property type="entry name" value="GH16_2"/>
    <property type="match status" value="1"/>
</dbReference>
<keyword evidence="8" id="KW-1185">Reference proteome</keyword>
<feature type="chain" id="PRO_5025530201" evidence="5">
    <location>
        <begin position="20"/>
        <end position="420"/>
    </location>
</feature>
<evidence type="ECO:0000256" key="2">
    <source>
        <dbReference type="ARBA" id="ARBA00022729"/>
    </source>
</evidence>
<keyword evidence="2 5" id="KW-0732">Signal</keyword>
<dbReference type="InterPro" id="IPR000757">
    <property type="entry name" value="Beta-glucanase-like"/>
</dbReference>
<evidence type="ECO:0000256" key="4">
    <source>
        <dbReference type="ARBA" id="ARBA00023295"/>
    </source>
</evidence>
<evidence type="ECO:0000256" key="5">
    <source>
        <dbReference type="SAM" id="SignalP"/>
    </source>
</evidence>
<gene>
    <name evidence="7" type="primary">agaD</name>
    <name evidence="7" type="ORF">PDESU_01339</name>
</gene>
<evidence type="ECO:0000313" key="7">
    <source>
        <dbReference type="EMBL" id="VGO12785.1"/>
    </source>
</evidence>
<evidence type="ECO:0000256" key="1">
    <source>
        <dbReference type="ARBA" id="ARBA00006865"/>
    </source>
</evidence>
<keyword evidence="3" id="KW-0378">Hydrolase</keyword>
<dbReference type="EMBL" id="CAAHFG010000001">
    <property type="protein sequence ID" value="VGO12785.1"/>
    <property type="molecule type" value="Genomic_DNA"/>
</dbReference>
<dbReference type="InterPro" id="IPR013320">
    <property type="entry name" value="ConA-like_dom_sf"/>
</dbReference>
<dbReference type="AlphaFoldDB" id="A0A6C2TYV9"/>
<accession>A0A6C2TYV9</accession>
<comment type="similarity">
    <text evidence="1">Belongs to the glycosyl hydrolase 16 family.</text>
</comment>
<dbReference type="InterPro" id="IPR016287">
    <property type="entry name" value="Beta_agarase"/>
</dbReference>
<dbReference type="GO" id="GO:0005975">
    <property type="term" value="P:carbohydrate metabolic process"/>
    <property type="evidence" value="ECO:0007669"/>
    <property type="project" value="InterPro"/>
</dbReference>
<protein>
    <submittedName>
        <fullName evidence="7">Beta-agarase D</fullName>
    </submittedName>
</protein>
<dbReference type="Proteomes" id="UP000366872">
    <property type="component" value="Unassembled WGS sequence"/>
</dbReference>
<evidence type="ECO:0000259" key="6">
    <source>
        <dbReference type="PROSITE" id="PS51762"/>
    </source>
</evidence>
<feature type="signal peptide" evidence="5">
    <location>
        <begin position="1"/>
        <end position="19"/>
    </location>
</feature>
<name>A0A6C2TYV9_PONDE</name>
<keyword evidence="4" id="KW-0326">Glycosidase</keyword>
<feature type="domain" description="GH16" evidence="6">
    <location>
        <begin position="20"/>
        <end position="359"/>
    </location>
</feature>
<dbReference type="CDD" id="cd02178">
    <property type="entry name" value="GH16_beta_agarase"/>
    <property type="match status" value="1"/>
</dbReference>
<dbReference type="PANTHER" id="PTHR10963:SF55">
    <property type="entry name" value="GLYCOSIDE HYDROLASE FAMILY 16 PROTEIN"/>
    <property type="match status" value="1"/>
</dbReference>
<dbReference type="Gene3D" id="2.60.120.200">
    <property type="match status" value="1"/>
</dbReference>
<proteinExistence type="inferred from homology"/>
<dbReference type="GO" id="GO:0033916">
    <property type="term" value="F:beta-agarase activity"/>
    <property type="evidence" value="ECO:0007669"/>
    <property type="project" value="InterPro"/>
</dbReference>
<reference evidence="7 8" key="1">
    <citation type="submission" date="2019-04" db="EMBL/GenBank/DDBJ databases">
        <authorList>
            <person name="Van Vliet M D."/>
        </authorList>
    </citation>
    <scope>NUCLEOTIDE SEQUENCE [LARGE SCALE GENOMIC DNA]</scope>
    <source>
        <strain evidence="7 8">F1</strain>
    </source>
</reference>
<dbReference type="RefSeq" id="WP_187357948.1">
    <property type="nucleotide sequence ID" value="NZ_CAAHFG010000001.1"/>
</dbReference>
<sequence>MKKEYLVSALAVVGMNVWAADWDGVAVPADAGPNNTWELQTAPSDDFNYEFKAASSKANFGNHKWYNFYHNEWDGPGTTYWQFDHVSVDGTDLVIKASRNPSTVKMGVPGVNAGCITSHSKVKYPVFVEASVSVADIALASDVWLLSMDDTQEIDIIECYGGANYFQEFIHLSHHSFIRHPFTDYQPKDENSWWAKPGVTNWGAYCFNRGNRKYIRIGVNWIGPKHFEYYIDGELVRVLYDKAFATKKGTTWHYTYPTMSNGKLDSGGGYQTVVELATGTEYSFEILKGTSNASSTSVIDPYNYQRGHGFTKELDIIINVESQDWHVAAGRTPSDADLKNPDKNTMKVDWIRVYKPVMKGGAAAKAPSAEPGKPKSSWMAFMEDDCKKKGQTFHAKWFSDRFDRLDRNGDGILQDSERPK</sequence>
<dbReference type="SUPFAM" id="SSF49899">
    <property type="entry name" value="Concanavalin A-like lectins/glucanases"/>
    <property type="match status" value="2"/>
</dbReference>
<organism evidence="7 8">
    <name type="scientific">Pontiella desulfatans</name>
    <dbReference type="NCBI Taxonomy" id="2750659"/>
    <lineage>
        <taxon>Bacteria</taxon>
        <taxon>Pseudomonadati</taxon>
        <taxon>Kiritimatiellota</taxon>
        <taxon>Kiritimatiellia</taxon>
        <taxon>Kiritimatiellales</taxon>
        <taxon>Pontiellaceae</taxon>
        <taxon>Pontiella</taxon>
    </lineage>
</organism>
<dbReference type="InterPro" id="IPR050546">
    <property type="entry name" value="Glycosyl_Hydrlase_16"/>
</dbReference>
<evidence type="ECO:0000256" key="3">
    <source>
        <dbReference type="ARBA" id="ARBA00022801"/>
    </source>
</evidence>